<dbReference type="Proteomes" id="UP001163321">
    <property type="component" value="Chromosome 6"/>
</dbReference>
<keyword evidence="2" id="KW-1185">Reference proteome</keyword>
<accession>A0ACC0VVN5</accession>
<sequence>MFQVLQGLKEKLQGSKEKLQGLLCEHFPHSSEYLGPELLEMKGFPGSMREEALQGSIRKEALQGSPEMIQGSRVPGLLESLGFQRCVCTNRQYFQLGISNQMKSDSWKEIGE</sequence>
<protein>
    <submittedName>
        <fullName evidence="1">Uncharacterized protein</fullName>
    </submittedName>
</protein>
<organism evidence="1 2">
    <name type="scientific">Peronosclerospora sorghi</name>
    <dbReference type="NCBI Taxonomy" id="230839"/>
    <lineage>
        <taxon>Eukaryota</taxon>
        <taxon>Sar</taxon>
        <taxon>Stramenopiles</taxon>
        <taxon>Oomycota</taxon>
        <taxon>Peronosporomycetes</taxon>
        <taxon>Peronosporales</taxon>
        <taxon>Peronosporaceae</taxon>
        <taxon>Peronosclerospora</taxon>
    </lineage>
</organism>
<proteinExistence type="predicted"/>
<name>A0ACC0VVN5_9STRA</name>
<dbReference type="EMBL" id="CM047585">
    <property type="protein sequence ID" value="KAI9909811.1"/>
    <property type="molecule type" value="Genomic_DNA"/>
</dbReference>
<evidence type="ECO:0000313" key="2">
    <source>
        <dbReference type="Proteomes" id="UP001163321"/>
    </source>
</evidence>
<comment type="caution">
    <text evidence="1">The sequence shown here is derived from an EMBL/GenBank/DDBJ whole genome shotgun (WGS) entry which is preliminary data.</text>
</comment>
<reference evidence="1 2" key="1">
    <citation type="journal article" date="2022" name="bioRxiv">
        <title>The genome of the oomycete Peronosclerospora sorghi, a cosmopolitan pathogen of maize and sorghum, is inflated with dispersed pseudogenes.</title>
        <authorList>
            <person name="Fletcher K."/>
            <person name="Martin F."/>
            <person name="Isakeit T."/>
            <person name="Cavanaugh K."/>
            <person name="Magill C."/>
            <person name="Michelmore R."/>
        </authorList>
    </citation>
    <scope>NUCLEOTIDE SEQUENCE [LARGE SCALE GENOMIC DNA]</scope>
    <source>
        <strain evidence="1">P6</strain>
    </source>
</reference>
<evidence type="ECO:0000313" key="1">
    <source>
        <dbReference type="EMBL" id="KAI9909811.1"/>
    </source>
</evidence>
<gene>
    <name evidence="1" type="ORF">PsorP6_010642</name>
</gene>